<protein>
    <submittedName>
        <fullName evidence="2">Long-chain-fatty-acid--CoA ligase</fullName>
        <ecNumber evidence="2">6.2.1.3</ecNumber>
    </submittedName>
</protein>
<gene>
    <name evidence="2" type="primary">lcfB_2</name>
    <name evidence="2" type="ORF">OSB_15010</name>
</gene>
<dbReference type="GO" id="GO:0044550">
    <property type="term" value="P:secondary metabolite biosynthetic process"/>
    <property type="evidence" value="ECO:0007669"/>
    <property type="project" value="TreeGrafter"/>
</dbReference>
<dbReference type="EMBL" id="CP012160">
    <property type="protein sequence ID" value="AKS46053.1"/>
    <property type="molecule type" value="Genomic_DNA"/>
</dbReference>
<dbReference type="InterPro" id="IPR025110">
    <property type="entry name" value="AMP-bd_C"/>
</dbReference>
<dbReference type="PANTHER" id="PTHR43352">
    <property type="entry name" value="ACETYL-COA SYNTHETASE"/>
    <property type="match status" value="1"/>
</dbReference>
<evidence type="ECO:0000256" key="1">
    <source>
        <dbReference type="ARBA" id="ARBA00022598"/>
    </source>
</evidence>
<dbReference type="STRING" id="1458307.OSB_15010"/>
<dbReference type="InterPro" id="IPR020845">
    <property type="entry name" value="AMP-binding_CS"/>
</dbReference>
<name>A0A0K0Y4X9_9RHOB</name>
<dbReference type="PROSITE" id="PS00455">
    <property type="entry name" value="AMP_BINDING"/>
    <property type="match status" value="1"/>
</dbReference>
<dbReference type="Gene3D" id="3.40.50.12780">
    <property type="entry name" value="N-terminal domain of ligase-like"/>
    <property type="match status" value="1"/>
</dbReference>
<keyword evidence="1 2" id="KW-0436">Ligase</keyword>
<dbReference type="EC" id="6.2.1.3" evidence="2"/>
<dbReference type="InterPro" id="IPR000873">
    <property type="entry name" value="AMP-dep_synth/lig_dom"/>
</dbReference>
<accession>A0A0K0Y4X9</accession>
<dbReference type="SUPFAM" id="SSF56801">
    <property type="entry name" value="Acetyl-CoA synthetase-like"/>
    <property type="match status" value="1"/>
</dbReference>
<proteinExistence type="predicted"/>
<dbReference type="GO" id="GO:0004467">
    <property type="term" value="F:long-chain fatty acid-CoA ligase activity"/>
    <property type="evidence" value="ECO:0007669"/>
    <property type="project" value="UniProtKB-EC"/>
</dbReference>
<dbReference type="Gene3D" id="3.30.300.30">
    <property type="match status" value="1"/>
</dbReference>
<dbReference type="Proteomes" id="UP000067444">
    <property type="component" value="Chromosome"/>
</dbReference>
<dbReference type="AlphaFoldDB" id="A0A0K0Y4X9"/>
<evidence type="ECO:0000313" key="2">
    <source>
        <dbReference type="EMBL" id="AKS46053.1"/>
    </source>
</evidence>
<dbReference type="Pfam" id="PF13193">
    <property type="entry name" value="AMP-binding_C"/>
    <property type="match status" value="1"/>
</dbReference>
<organism evidence="2 3">
    <name type="scientific">Octadecabacter temperatus</name>
    <dbReference type="NCBI Taxonomy" id="1458307"/>
    <lineage>
        <taxon>Bacteria</taxon>
        <taxon>Pseudomonadati</taxon>
        <taxon>Pseudomonadota</taxon>
        <taxon>Alphaproteobacteria</taxon>
        <taxon>Rhodobacterales</taxon>
        <taxon>Roseobacteraceae</taxon>
        <taxon>Octadecabacter</taxon>
    </lineage>
</organism>
<dbReference type="PATRIC" id="fig|1458307.3.peg.1519"/>
<sequence>MTRDPVPSPFNMAAYVLARAGDNPNKTALSILGRSTARNWTYGQIEAAIRGAATGLLNSGLVAGDRVLLRLGNTPDFPIAFLACIAVDLIPVPTSSQLTAAEITAMAKGLKPKAIIAGDDIALPEHVAAPVIDAPTLESYYTLPHADYVTGDPNRAAYIIYTSGTSGAPRGVVHAHRAIWARRMMHDGWYGLTQTDRVLHAGAFNWTYTLGTGLMDPWTLGATALIPEAGTTAQAVPALLREHNATIFAAAPGVYRQLLKSQMPPINTLRHGLSAGEKLPDATRDAWETATGTPIYEAYGMSECSTFISGSPTTPADAGTLGAPQPGRRIALLSDDATLGDHGQIAVHKSDTGLMLSYFDAPKETANRFRGDWFLTGDVGHRLPSGAIGYDGRVDDMMNAGGFRVSPIEVETTLSLHPNVNEAAAVALPIKKDVTVIAAFYTSTDVIEEDELSAHCAKHLARYKTPRLYIRKDALPRGANNKLLRRALRSQWETENGQT</sequence>
<dbReference type="Pfam" id="PF00501">
    <property type="entry name" value="AMP-binding"/>
    <property type="match status" value="1"/>
</dbReference>
<dbReference type="OrthoDB" id="9803968at2"/>
<evidence type="ECO:0000313" key="3">
    <source>
        <dbReference type="Proteomes" id="UP000067444"/>
    </source>
</evidence>
<keyword evidence="3" id="KW-1185">Reference proteome</keyword>
<dbReference type="KEGG" id="otm:OSB_15010"/>
<dbReference type="InterPro" id="IPR045851">
    <property type="entry name" value="AMP-bd_C_sf"/>
</dbReference>
<dbReference type="InterPro" id="IPR042099">
    <property type="entry name" value="ANL_N_sf"/>
</dbReference>
<dbReference type="RefSeq" id="WP_049834384.1">
    <property type="nucleotide sequence ID" value="NZ_CP012160.1"/>
</dbReference>
<dbReference type="PANTHER" id="PTHR43352:SF1">
    <property type="entry name" value="ANTHRANILATE--COA LIGASE"/>
    <property type="match status" value="1"/>
</dbReference>
<reference evidence="2 3" key="1">
    <citation type="journal article" date="2015" name="Genome Announc.">
        <title>Closed Genome Sequence of Octadecabacter temperatus SB1, the First Mesophilic Species of the Genus Octadecabacter.</title>
        <authorList>
            <person name="Voget S."/>
            <person name="Billerbeck S."/>
            <person name="Simon M."/>
            <person name="Daniel R."/>
        </authorList>
    </citation>
    <scope>NUCLEOTIDE SEQUENCE [LARGE SCALE GENOMIC DNA]</scope>
    <source>
        <strain evidence="2 3">SB1</strain>
    </source>
</reference>